<gene>
    <name evidence="3" type="ORF">KX928_04855</name>
</gene>
<name>A0A9X1FT80_9RHOB</name>
<dbReference type="AlphaFoldDB" id="A0A9X1FT80"/>
<feature type="transmembrane region" description="Helical" evidence="1">
    <location>
        <begin position="6"/>
        <end position="28"/>
    </location>
</feature>
<feature type="transmembrane region" description="Helical" evidence="1">
    <location>
        <begin position="83"/>
        <end position="105"/>
    </location>
</feature>
<comment type="caution">
    <text evidence="3">The sequence shown here is derived from an EMBL/GenBank/DDBJ whole genome shotgun (WGS) entry which is preliminary data.</text>
</comment>
<feature type="transmembrane region" description="Helical" evidence="1">
    <location>
        <begin position="111"/>
        <end position="133"/>
    </location>
</feature>
<dbReference type="Pfam" id="PF20712">
    <property type="entry name" value="CyanoTRADDas_TM"/>
    <property type="match status" value="1"/>
</dbReference>
<dbReference type="RefSeq" id="WP_219499577.1">
    <property type="nucleotide sequence ID" value="NZ_JAHXDN010000001.1"/>
</dbReference>
<keyword evidence="1" id="KW-0472">Membrane</keyword>
<dbReference type="EMBL" id="JAHXDN010000001">
    <property type="protein sequence ID" value="MBW4707111.1"/>
    <property type="molecule type" value="Genomic_DNA"/>
</dbReference>
<dbReference type="Proteomes" id="UP001138661">
    <property type="component" value="Unassembled WGS sequence"/>
</dbReference>
<keyword evidence="1" id="KW-1133">Transmembrane helix</keyword>
<protein>
    <recommendedName>
        <fullName evidence="2">Cyanobacterial TRADD-N associated 2 transmembrane domain-containing protein</fullName>
    </recommendedName>
</protein>
<proteinExistence type="predicted"/>
<keyword evidence="4" id="KW-1185">Reference proteome</keyword>
<organism evidence="3 4">
    <name type="scientific">Roseobacter insulae</name>
    <dbReference type="NCBI Taxonomy" id="2859783"/>
    <lineage>
        <taxon>Bacteria</taxon>
        <taxon>Pseudomonadati</taxon>
        <taxon>Pseudomonadota</taxon>
        <taxon>Alphaproteobacteria</taxon>
        <taxon>Rhodobacterales</taxon>
        <taxon>Roseobacteraceae</taxon>
        <taxon>Roseobacter</taxon>
    </lineage>
</organism>
<sequence length="189" mass="20562">MDTSTEIFQIIAAAVAVVAVAVSLLGAFRSGAIKSLRFGSIAIEGAITPEEISRIETDLESSKPFETKALSSYYNQALQRANVSFWFSLVFASVGFGVIVFAFASHSSSDLTATVVKVVSGVIIDAVSVLFFAQSTSSQKSMSEFFEKLRHDRLNAEAREMICEIEDVSKRDEVRTQLILKYSGIDVGQ</sequence>
<keyword evidence="1" id="KW-0812">Transmembrane</keyword>
<accession>A0A9X1FT80</accession>
<evidence type="ECO:0000256" key="1">
    <source>
        <dbReference type="SAM" id="Phobius"/>
    </source>
</evidence>
<feature type="domain" description="Cyanobacterial TRADD-N associated 2 transmembrane" evidence="2">
    <location>
        <begin position="76"/>
        <end position="142"/>
    </location>
</feature>
<evidence type="ECO:0000259" key="2">
    <source>
        <dbReference type="Pfam" id="PF20712"/>
    </source>
</evidence>
<dbReference type="InterPro" id="IPR048567">
    <property type="entry name" value="CyanoTRADDas_TM"/>
</dbReference>
<evidence type="ECO:0000313" key="3">
    <source>
        <dbReference type="EMBL" id="MBW4707111.1"/>
    </source>
</evidence>
<reference evidence="3" key="1">
    <citation type="submission" date="2021-07" db="EMBL/GenBank/DDBJ databases">
        <title>Roseobacter insulae sp. nov., isolated from a tidal flat.</title>
        <authorList>
            <person name="Park S."/>
            <person name="Yoon J.-H."/>
        </authorList>
    </citation>
    <scope>NUCLEOTIDE SEQUENCE</scope>
    <source>
        <strain evidence="3">YSTF-M11</strain>
    </source>
</reference>
<evidence type="ECO:0000313" key="4">
    <source>
        <dbReference type="Proteomes" id="UP001138661"/>
    </source>
</evidence>